<proteinExistence type="inferred from homology"/>
<dbReference type="InterPro" id="IPR017972">
    <property type="entry name" value="Cyt_P450_CS"/>
</dbReference>
<keyword evidence="3 5" id="KW-0408">Iron</keyword>
<dbReference type="GO" id="GO:0005506">
    <property type="term" value="F:iron ion binding"/>
    <property type="evidence" value="ECO:0007669"/>
    <property type="project" value="InterPro"/>
</dbReference>
<feature type="binding site" description="axial binding residue" evidence="5">
    <location>
        <position position="444"/>
    </location>
    <ligand>
        <name>heme</name>
        <dbReference type="ChEBI" id="CHEBI:30413"/>
    </ligand>
    <ligandPart>
        <name>Fe</name>
        <dbReference type="ChEBI" id="CHEBI:18248"/>
    </ligandPart>
</feature>
<comment type="cofactor">
    <cofactor evidence="5">
        <name>heme</name>
        <dbReference type="ChEBI" id="CHEBI:30413"/>
    </cofactor>
</comment>
<evidence type="ECO:0000256" key="1">
    <source>
        <dbReference type="ARBA" id="ARBA00010617"/>
    </source>
</evidence>
<comment type="similarity">
    <text evidence="1 6">Belongs to the cytochrome P450 family.</text>
</comment>
<name>A0AAE9JJQ5_CAEBR</name>
<keyword evidence="8" id="KW-1185">Reference proteome</keyword>
<dbReference type="FunFam" id="1.10.630.10:FF:000084">
    <property type="entry name" value="CYtochrome P450 family"/>
    <property type="match status" value="1"/>
</dbReference>
<evidence type="ECO:0000256" key="4">
    <source>
        <dbReference type="ARBA" id="ARBA00023033"/>
    </source>
</evidence>
<evidence type="ECO:0000256" key="6">
    <source>
        <dbReference type="RuleBase" id="RU000461"/>
    </source>
</evidence>
<dbReference type="PRINTS" id="PR00385">
    <property type="entry name" value="P450"/>
</dbReference>
<gene>
    <name evidence="7" type="ORF">L5515_006621</name>
</gene>
<dbReference type="InterPro" id="IPR001128">
    <property type="entry name" value="Cyt_P450"/>
</dbReference>
<evidence type="ECO:0000313" key="8">
    <source>
        <dbReference type="Proteomes" id="UP000829354"/>
    </source>
</evidence>
<evidence type="ECO:0000313" key="7">
    <source>
        <dbReference type="EMBL" id="UMM32990.1"/>
    </source>
</evidence>
<keyword evidence="4 6" id="KW-0503">Monooxygenase</keyword>
<keyword evidence="5 6" id="KW-0349">Heme</keyword>
<reference evidence="7 8" key="1">
    <citation type="submission" date="2022-04" db="EMBL/GenBank/DDBJ databases">
        <title>Chromosome-level reference genomes for two strains of Caenorhabditis briggsae: an improved platform for comparative genomics.</title>
        <authorList>
            <person name="Stevens L."/>
            <person name="Andersen E."/>
        </authorList>
    </citation>
    <scope>NUCLEOTIDE SEQUENCE [LARGE SCALE GENOMIC DNA]</scope>
    <source>
        <strain evidence="7">VX34</strain>
        <tissue evidence="7">Whole-organism</tissue>
    </source>
</reference>
<dbReference type="InterPro" id="IPR050182">
    <property type="entry name" value="Cytochrome_P450_fam2"/>
</dbReference>
<evidence type="ECO:0000256" key="2">
    <source>
        <dbReference type="ARBA" id="ARBA00022723"/>
    </source>
</evidence>
<evidence type="ECO:0008006" key="9">
    <source>
        <dbReference type="Google" id="ProtNLM"/>
    </source>
</evidence>
<dbReference type="PANTHER" id="PTHR24300">
    <property type="entry name" value="CYTOCHROME P450 508A4-RELATED"/>
    <property type="match status" value="1"/>
</dbReference>
<dbReference type="PRINTS" id="PR00463">
    <property type="entry name" value="EP450I"/>
</dbReference>
<keyword evidence="6" id="KW-0560">Oxidoreductase</keyword>
<sequence>MLFLLIFVTTLAIWTVYLWRATQRLPKGPFPLPLIGNFHQLAYTCWKAGGTVAGFHEFKKQYGKVFTIWLGPQPTVHITDIEIAQETHVKRANVFGHRYSNGGTDYIREGRGIVASNGEFWQEHRRFALKTLRDFGLGRNLMEEKIMEEYRYRFQDFKKTNFKNGGIEVHSDSCFNLLVGSIINTLLVSERFEQNDADFEKLLETGTVALEKMSVLDSFVPLWLMKSRAWQWRTKKVFGPFEFVHGLVERKIQQRVKEIESGEHTMSETGEDFVDAFLIKMEKDKKDGVKDSTFTLENLAIDLYDLWLAGQETTSTTMVWACACLLNHPEVVGELKRELVGVTGGTRALSLTDKPNTPFLNATINEVQRIASILNSNLFRQLEEDTVIDGQPVSAGALVTVQLSALHTDEAVFKNHTKFDPKSLMKNRNLEKNLIPFGIGKRSCPGESLARAELYLITGNLILDFDLEPVGPAPEIKTTAPFGLMKRPPSYDIRFVPIEK</sequence>
<dbReference type="InterPro" id="IPR002401">
    <property type="entry name" value="Cyt_P450_E_grp-I"/>
</dbReference>
<dbReference type="AlphaFoldDB" id="A0AAE9JJQ5"/>
<dbReference type="EMBL" id="CP092624">
    <property type="protein sequence ID" value="UMM32990.1"/>
    <property type="molecule type" value="Genomic_DNA"/>
</dbReference>
<dbReference type="GO" id="GO:0020037">
    <property type="term" value="F:heme binding"/>
    <property type="evidence" value="ECO:0007669"/>
    <property type="project" value="InterPro"/>
</dbReference>
<dbReference type="PANTHER" id="PTHR24300:SF122">
    <property type="entry name" value="CYTOCHROME P450 FAMILY"/>
    <property type="match status" value="1"/>
</dbReference>
<keyword evidence="2 5" id="KW-0479">Metal-binding</keyword>
<protein>
    <recommendedName>
        <fullName evidence="9">CYtochrome P450 family</fullName>
    </recommendedName>
</protein>
<dbReference type="Gene3D" id="1.10.630.10">
    <property type="entry name" value="Cytochrome P450"/>
    <property type="match status" value="1"/>
</dbReference>
<dbReference type="OMA" id="MEECYIG"/>
<dbReference type="Pfam" id="PF00067">
    <property type="entry name" value="p450"/>
    <property type="match status" value="1"/>
</dbReference>
<dbReference type="GO" id="GO:0016705">
    <property type="term" value="F:oxidoreductase activity, acting on paired donors, with incorporation or reduction of molecular oxygen"/>
    <property type="evidence" value="ECO:0007669"/>
    <property type="project" value="InterPro"/>
</dbReference>
<evidence type="ECO:0000256" key="5">
    <source>
        <dbReference type="PIRSR" id="PIRSR602401-1"/>
    </source>
</evidence>
<accession>A0AAE9JJQ5</accession>
<dbReference type="SUPFAM" id="SSF48264">
    <property type="entry name" value="Cytochrome P450"/>
    <property type="match status" value="1"/>
</dbReference>
<dbReference type="PROSITE" id="PS00086">
    <property type="entry name" value="CYTOCHROME_P450"/>
    <property type="match status" value="1"/>
</dbReference>
<dbReference type="GO" id="GO:0004497">
    <property type="term" value="F:monooxygenase activity"/>
    <property type="evidence" value="ECO:0007669"/>
    <property type="project" value="UniProtKB-KW"/>
</dbReference>
<dbReference type="Proteomes" id="UP000829354">
    <property type="component" value="Chromosome V"/>
</dbReference>
<evidence type="ECO:0000256" key="3">
    <source>
        <dbReference type="ARBA" id="ARBA00023004"/>
    </source>
</evidence>
<dbReference type="InterPro" id="IPR036396">
    <property type="entry name" value="Cyt_P450_sf"/>
</dbReference>
<organism evidence="7 8">
    <name type="scientific">Caenorhabditis briggsae</name>
    <dbReference type="NCBI Taxonomy" id="6238"/>
    <lineage>
        <taxon>Eukaryota</taxon>
        <taxon>Metazoa</taxon>
        <taxon>Ecdysozoa</taxon>
        <taxon>Nematoda</taxon>
        <taxon>Chromadorea</taxon>
        <taxon>Rhabditida</taxon>
        <taxon>Rhabditina</taxon>
        <taxon>Rhabditomorpha</taxon>
        <taxon>Rhabditoidea</taxon>
        <taxon>Rhabditidae</taxon>
        <taxon>Peloderinae</taxon>
        <taxon>Caenorhabditis</taxon>
    </lineage>
</organism>
<dbReference type="CDD" id="cd20617">
    <property type="entry name" value="CYP1_2-like"/>
    <property type="match status" value="1"/>
</dbReference>